<evidence type="ECO:0000313" key="2">
    <source>
        <dbReference type="Proteomes" id="UP000231152"/>
    </source>
</evidence>
<dbReference type="PANTHER" id="PTHR40080:SF1">
    <property type="entry name" value="TRPR-LIKE PROTEIN YERC_YECD"/>
    <property type="match status" value="1"/>
</dbReference>
<evidence type="ECO:0000313" key="1">
    <source>
        <dbReference type="EMBL" id="PJE75552.1"/>
    </source>
</evidence>
<dbReference type="SUPFAM" id="SSF48295">
    <property type="entry name" value="TrpR-like"/>
    <property type="match status" value="1"/>
</dbReference>
<dbReference type="InterPro" id="IPR000831">
    <property type="entry name" value="Trp_repress"/>
</dbReference>
<dbReference type="PANTHER" id="PTHR40080">
    <property type="entry name" value="LMO1763 PROTEIN"/>
    <property type="match status" value="1"/>
</dbReference>
<reference evidence="1 2" key="1">
    <citation type="submission" date="2017-09" db="EMBL/GenBank/DDBJ databases">
        <title>Depth-based differentiation of microbial function through sediment-hosted aquifers and enrichment of novel symbionts in the deep terrestrial subsurface.</title>
        <authorList>
            <person name="Probst A.J."/>
            <person name="Ladd B."/>
            <person name="Jarett J.K."/>
            <person name="Geller-Mcgrath D.E."/>
            <person name="Sieber C.M."/>
            <person name="Emerson J.B."/>
            <person name="Anantharaman K."/>
            <person name="Thomas B.C."/>
            <person name="Malmstrom R."/>
            <person name="Stieglmeier M."/>
            <person name="Klingl A."/>
            <person name="Woyke T."/>
            <person name="Ryan C.M."/>
            <person name="Banfield J.F."/>
        </authorList>
    </citation>
    <scope>NUCLEOTIDE SEQUENCE [LARGE SCALE GENOMIC DNA]</scope>
    <source>
        <strain evidence="1">CG10_big_fil_rev_8_21_14_0_10_48_11</strain>
    </source>
</reference>
<comment type="caution">
    <text evidence="1">The sequence shown here is derived from an EMBL/GenBank/DDBJ whole genome shotgun (WGS) entry which is preliminary data.</text>
</comment>
<proteinExistence type="predicted"/>
<dbReference type="GO" id="GO:0043565">
    <property type="term" value="F:sequence-specific DNA binding"/>
    <property type="evidence" value="ECO:0007669"/>
    <property type="project" value="InterPro"/>
</dbReference>
<dbReference type="InterPro" id="IPR010921">
    <property type="entry name" value="Trp_repressor/repl_initiator"/>
</dbReference>
<dbReference type="Gene3D" id="1.10.1270.10">
    <property type="entry name" value="TrpR-like"/>
    <property type="match status" value="1"/>
</dbReference>
<dbReference type="InterPro" id="IPR038116">
    <property type="entry name" value="TrpR-like_sf"/>
</dbReference>
<dbReference type="AlphaFoldDB" id="A0A2M8LDN0"/>
<protein>
    <submittedName>
        <fullName evidence="1">Transcriptional regulator</fullName>
    </submittedName>
</protein>
<gene>
    <name evidence="1" type="ORF">COV04_03940</name>
</gene>
<dbReference type="EMBL" id="PFET01000013">
    <property type="protein sequence ID" value="PJE75552.1"/>
    <property type="molecule type" value="Genomic_DNA"/>
</dbReference>
<name>A0A2M8LDN0_9BACT</name>
<sequence length="97" mass="10842">MAKANKKYIEELELLLAKATKDRRMFHALLTDLLTPAEFDELSIRWQIIKMLANGSSHREITDELGVGLATVARGSRTLLRPDGGFNQAFDKGFAHA</sequence>
<organism evidence="1 2">
    <name type="scientific">Candidatus Uhrbacteria bacterium CG10_big_fil_rev_8_21_14_0_10_48_11</name>
    <dbReference type="NCBI Taxonomy" id="1975037"/>
    <lineage>
        <taxon>Bacteria</taxon>
        <taxon>Candidatus Uhriibacteriota</taxon>
    </lineage>
</organism>
<accession>A0A2M8LDN0</accession>
<dbReference type="Pfam" id="PF01371">
    <property type="entry name" value="Trp_repressor"/>
    <property type="match status" value="1"/>
</dbReference>
<dbReference type="GO" id="GO:0003700">
    <property type="term" value="F:DNA-binding transcription factor activity"/>
    <property type="evidence" value="ECO:0007669"/>
    <property type="project" value="InterPro"/>
</dbReference>
<dbReference type="Proteomes" id="UP000231152">
    <property type="component" value="Unassembled WGS sequence"/>
</dbReference>
<dbReference type="InterPro" id="IPR013368">
    <property type="entry name" value="YecD_YerC"/>
</dbReference>